<proteinExistence type="predicted"/>
<gene>
    <name evidence="1" type="ORF">A3H66_00265</name>
</gene>
<dbReference type="AlphaFoldDB" id="A0A1F5SD68"/>
<dbReference type="EMBL" id="MFFW01000005">
    <property type="protein sequence ID" value="OGF24628.1"/>
    <property type="molecule type" value="Genomic_DNA"/>
</dbReference>
<protein>
    <submittedName>
        <fullName evidence="1">Uncharacterized protein</fullName>
    </submittedName>
</protein>
<sequence length="205" mass="23731">MRENFRIGEKLSEHLRTRDEQGDMIGFNEDLVSGILAKGDQGELKDLLIFWQENGWQITDKEIEIFSYYQKLRQQVHKDREGAFKKRKTDAPEKTEEELLLGCYLEELEPQVRQAVLGLNVKGYKTQGSGFGPENIQKIYCADEQFAAVKFSNDLLPELKVQSVDLEVKPKSITLCLNKKLSLNEVRNIWKKIEEQVKPKSKLLT</sequence>
<name>A0A1F5SD68_9BACT</name>
<dbReference type="Proteomes" id="UP000178783">
    <property type="component" value="Unassembled WGS sequence"/>
</dbReference>
<evidence type="ECO:0000313" key="2">
    <source>
        <dbReference type="Proteomes" id="UP000178783"/>
    </source>
</evidence>
<comment type="caution">
    <text evidence="1">The sequence shown here is derived from an EMBL/GenBank/DDBJ whole genome shotgun (WGS) entry which is preliminary data.</text>
</comment>
<organism evidence="1 2">
    <name type="scientific">Candidatus Falkowbacteria bacterium RIFCSPLOWO2_02_FULL_45_21</name>
    <dbReference type="NCBI Taxonomy" id="1797989"/>
    <lineage>
        <taxon>Bacteria</taxon>
        <taxon>Candidatus Falkowiibacteriota</taxon>
    </lineage>
</organism>
<evidence type="ECO:0000313" key="1">
    <source>
        <dbReference type="EMBL" id="OGF24628.1"/>
    </source>
</evidence>
<reference evidence="1 2" key="1">
    <citation type="journal article" date="2016" name="Nat. Commun.">
        <title>Thousands of microbial genomes shed light on interconnected biogeochemical processes in an aquifer system.</title>
        <authorList>
            <person name="Anantharaman K."/>
            <person name="Brown C.T."/>
            <person name="Hug L.A."/>
            <person name="Sharon I."/>
            <person name="Castelle C.J."/>
            <person name="Probst A.J."/>
            <person name="Thomas B.C."/>
            <person name="Singh A."/>
            <person name="Wilkins M.J."/>
            <person name="Karaoz U."/>
            <person name="Brodie E.L."/>
            <person name="Williams K.H."/>
            <person name="Hubbard S.S."/>
            <person name="Banfield J.F."/>
        </authorList>
    </citation>
    <scope>NUCLEOTIDE SEQUENCE [LARGE SCALE GENOMIC DNA]</scope>
</reference>
<accession>A0A1F5SD68</accession>